<dbReference type="InterPro" id="IPR000067">
    <property type="entry name" value="FlgMring_FliF"/>
</dbReference>
<evidence type="ECO:0000256" key="7">
    <source>
        <dbReference type="ARBA" id="ARBA00023136"/>
    </source>
</evidence>
<comment type="similarity">
    <text evidence="3 9">Belongs to the FliF family.</text>
</comment>
<evidence type="ECO:0000256" key="6">
    <source>
        <dbReference type="ARBA" id="ARBA00022989"/>
    </source>
</evidence>
<dbReference type="eggNOG" id="COG1766">
    <property type="taxonomic scope" value="Bacteria"/>
</dbReference>
<organism evidence="14 15">
    <name type="scientific">Shouchella lehensis G1</name>
    <dbReference type="NCBI Taxonomy" id="1246626"/>
    <lineage>
        <taxon>Bacteria</taxon>
        <taxon>Bacillati</taxon>
        <taxon>Bacillota</taxon>
        <taxon>Bacilli</taxon>
        <taxon>Bacillales</taxon>
        <taxon>Bacillaceae</taxon>
        <taxon>Shouchella</taxon>
    </lineage>
</organism>
<dbReference type="InterPro" id="IPR006182">
    <property type="entry name" value="FliF_N_dom"/>
</dbReference>
<evidence type="ECO:0000256" key="3">
    <source>
        <dbReference type="ARBA" id="ARBA00007971"/>
    </source>
</evidence>
<dbReference type="OrthoDB" id="9807026at2"/>
<evidence type="ECO:0000256" key="4">
    <source>
        <dbReference type="ARBA" id="ARBA00022475"/>
    </source>
</evidence>
<keyword evidence="8 9" id="KW-0975">Bacterial flagellum</keyword>
<feature type="transmembrane region" description="Helical" evidence="11">
    <location>
        <begin position="440"/>
        <end position="461"/>
    </location>
</feature>
<feature type="domain" description="Flagellar M-ring N-terminal" evidence="12">
    <location>
        <begin position="47"/>
        <end position="219"/>
    </location>
</feature>
<sequence>MNEKVTNIANKAKLYWNERTKTQKLLLVASVFVLMLLIAALIALSFRTNYAPLYSNLSLAEAGQIQEVLESRGVTTEVANDGTTILVPEREVDRLKVDLAAEGLPQSGSIDYSFFQEQMGFGMTDNEFTVIERSLMQTELAGLISSISGVQNANVVITLAEDSVWLNSGQESATAAVVLDLTPGTSLDQTQVKALYHLIARSVPNLPVENIVLSDSNFTSYTYQEDDSSYAAGSFESQREIKQQIEADLEQTIMQLLHAVVGPNNAIVSVTTDIDFTQEQRTEDLVEPINEEDMEGLAVSAERITEFYEGTGAGEGGVTGTGDEIPNYTGTVAGGDSESERTEERINYEFNRIHKEIIESPYRIRDVSIQAMVNPPEGMMQLPAQQMDNLSAMLNTIVETTIPATVEEAPAATNRVSISSVPFAESAQIENEQPAQGVPMWMIIAAVALLLFIILLIVLLLRTRKQVDAIALEDQSTHLDIEEDEPIRFTEKEEKEEKKQLKELNQLANQNPEEFSKLLRTWLSED</sequence>
<evidence type="ECO:0000256" key="11">
    <source>
        <dbReference type="SAM" id="Phobius"/>
    </source>
</evidence>
<dbReference type="GO" id="GO:0003774">
    <property type="term" value="F:cytoskeletal motor activity"/>
    <property type="evidence" value="ECO:0007669"/>
    <property type="project" value="InterPro"/>
</dbReference>
<dbReference type="HOGENOM" id="CLU_028108_2_1_9"/>
<dbReference type="Pfam" id="PF08345">
    <property type="entry name" value="YscJ_FliF_C"/>
    <property type="match status" value="1"/>
</dbReference>
<feature type="compositionally biased region" description="Gly residues" evidence="10">
    <location>
        <begin position="311"/>
        <end position="320"/>
    </location>
</feature>
<evidence type="ECO:0000259" key="12">
    <source>
        <dbReference type="Pfam" id="PF01514"/>
    </source>
</evidence>
<keyword evidence="6 11" id="KW-1133">Transmembrane helix</keyword>
<evidence type="ECO:0000313" key="15">
    <source>
        <dbReference type="Proteomes" id="UP000027142"/>
    </source>
</evidence>
<dbReference type="PIRSF" id="PIRSF004862">
    <property type="entry name" value="FliF"/>
    <property type="match status" value="1"/>
</dbReference>
<dbReference type="GO" id="GO:0005886">
    <property type="term" value="C:plasma membrane"/>
    <property type="evidence" value="ECO:0007669"/>
    <property type="project" value="UniProtKB-SubCell"/>
</dbReference>
<keyword evidence="14" id="KW-0966">Cell projection</keyword>
<gene>
    <name evidence="14" type="ORF">BleG1_2256</name>
</gene>
<comment type="subcellular location">
    <subcellularLocation>
        <location evidence="1 9">Bacterial flagellum basal body</location>
    </subcellularLocation>
    <subcellularLocation>
        <location evidence="2">Cell membrane</location>
        <topology evidence="2">Multi-pass membrane protein</topology>
    </subcellularLocation>
</comment>
<dbReference type="GO" id="GO:0071973">
    <property type="term" value="P:bacterial-type flagellum-dependent cell motility"/>
    <property type="evidence" value="ECO:0007669"/>
    <property type="project" value="InterPro"/>
</dbReference>
<dbReference type="PATRIC" id="fig|1246626.3.peg.2254"/>
<dbReference type="STRING" id="1246626.BleG1_2256"/>
<dbReference type="AlphaFoldDB" id="A0A060M417"/>
<evidence type="ECO:0000259" key="13">
    <source>
        <dbReference type="Pfam" id="PF08345"/>
    </source>
</evidence>
<reference evidence="14 15" key="1">
    <citation type="journal article" date="2014" name="Gene">
        <title>A comparative genomic analysis of the alkalitolerant soil bacterium Bacillus lehensis G1.</title>
        <authorList>
            <person name="Noor Y.M."/>
            <person name="Samsulrizal N.H."/>
            <person name="Jema'on N.A."/>
            <person name="Low K.O."/>
            <person name="Ramli A.N."/>
            <person name="Alias N.I."/>
            <person name="Damis S.I."/>
            <person name="Fuzi S.F."/>
            <person name="Isa M.N."/>
            <person name="Murad A.M."/>
            <person name="Raih M.F."/>
            <person name="Bakar F.D."/>
            <person name="Najimudin N."/>
            <person name="Mahadi N.M."/>
            <person name="Illias R.M."/>
        </authorList>
    </citation>
    <scope>NUCLEOTIDE SEQUENCE [LARGE SCALE GENOMIC DNA]</scope>
    <source>
        <strain evidence="14 15">G1</strain>
    </source>
</reference>
<dbReference type="Pfam" id="PF01514">
    <property type="entry name" value="YscJ_FliF"/>
    <property type="match status" value="1"/>
</dbReference>
<evidence type="ECO:0000256" key="5">
    <source>
        <dbReference type="ARBA" id="ARBA00022692"/>
    </source>
</evidence>
<accession>A0A060M417</accession>
<dbReference type="Gene3D" id="3.30.300.30">
    <property type="match status" value="1"/>
</dbReference>
<dbReference type="PANTHER" id="PTHR30046:SF0">
    <property type="entry name" value="FLAGELLAR M-RING PROTEIN"/>
    <property type="match status" value="1"/>
</dbReference>
<evidence type="ECO:0000256" key="2">
    <source>
        <dbReference type="ARBA" id="ARBA00004651"/>
    </source>
</evidence>
<evidence type="ECO:0000256" key="8">
    <source>
        <dbReference type="ARBA" id="ARBA00023143"/>
    </source>
</evidence>
<dbReference type="RefSeq" id="WP_038480756.1">
    <property type="nucleotide sequence ID" value="NZ_CP003923.1"/>
</dbReference>
<keyword evidence="7 11" id="KW-0472">Membrane</keyword>
<dbReference type="InterPro" id="IPR045851">
    <property type="entry name" value="AMP-bd_C_sf"/>
</dbReference>
<keyword evidence="5 11" id="KW-0812">Transmembrane</keyword>
<keyword evidence="15" id="KW-1185">Reference proteome</keyword>
<proteinExistence type="inferred from homology"/>
<dbReference type="InterPro" id="IPR013556">
    <property type="entry name" value="Flag_M-ring_C"/>
</dbReference>
<evidence type="ECO:0000256" key="9">
    <source>
        <dbReference type="PIRNR" id="PIRNR004862"/>
    </source>
</evidence>
<dbReference type="Proteomes" id="UP000027142">
    <property type="component" value="Chromosome"/>
</dbReference>
<dbReference type="GO" id="GO:0009431">
    <property type="term" value="C:bacterial-type flagellum basal body, MS ring"/>
    <property type="evidence" value="ECO:0007669"/>
    <property type="project" value="InterPro"/>
</dbReference>
<dbReference type="NCBIfam" id="TIGR00206">
    <property type="entry name" value="fliF"/>
    <property type="match status" value="1"/>
</dbReference>
<dbReference type="KEGG" id="ble:BleG1_2256"/>
<dbReference type="EMBL" id="CP003923">
    <property type="protein sequence ID" value="AIC94834.1"/>
    <property type="molecule type" value="Genomic_DNA"/>
</dbReference>
<evidence type="ECO:0000313" key="14">
    <source>
        <dbReference type="EMBL" id="AIC94834.1"/>
    </source>
</evidence>
<name>A0A060M417_9BACI</name>
<feature type="region of interest" description="Disordered" evidence="10">
    <location>
        <begin position="310"/>
        <end position="339"/>
    </location>
</feature>
<feature type="transmembrane region" description="Helical" evidence="11">
    <location>
        <begin position="25"/>
        <end position="46"/>
    </location>
</feature>
<protein>
    <recommendedName>
        <fullName evidence="9">Flagellar M-ring protein</fullName>
    </recommendedName>
</protein>
<comment type="function">
    <text evidence="9">The M ring may be actively involved in energy transduction.</text>
</comment>
<keyword evidence="14" id="KW-0969">Cilium</keyword>
<dbReference type="PANTHER" id="PTHR30046">
    <property type="entry name" value="FLAGELLAR M-RING PROTEIN"/>
    <property type="match status" value="1"/>
</dbReference>
<keyword evidence="14" id="KW-0282">Flagellum</keyword>
<evidence type="ECO:0000256" key="10">
    <source>
        <dbReference type="SAM" id="MobiDB-lite"/>
    </source>
</evidence>
<evidence type="ECO:0000256" key="1">
    <source>
        <dbReference type="ARBA" id="ARBA00004117"/>
    </source>
</evidence>
<dbReference type="PRINTS" id="PR01009">
    <property type="entry name" value="FLGMRINGFLIF"/>
</dbReference>
<feature type="domain" description="Flagellar M-ring C-terminal" evidence="13">
    <location>
        <begin position="257"/>
        <end position="423"/>
    </location>
</feature>
<dbReference type="InterPro" id="IPR043427">
    <property type="entry name" value="YscJ/FliF"/>
</dbReference>
<keyword evidence="4" id="KW-1003">Cell membrane</keyword>